<evidence type="ECO:0000313" key="1">
    <source>
        <dbReference type="EMBL" id="SNZ10026.1"/>
    </source>
</evidence>
<sequence length="123" mass="14626">MSIKQHRKIRRLKKEIKILKDNLQINLNRSVKKYLASQNIEGSKKQRHFTGLYDRFNRPIHDDDIVYYRPFFANDLTKGRVYFYRGQYKVGSSSLHLIHDRCEIVKNFSEGSKHKSPSSGIKR</sequence>
<reference evidence="2" key="1">
    <citation type="submission" date="2017-09" db="EMBL/GenBank/DDBJ databases">
        <authorList>
            <person name="Varghese N."/>
            <person name="Submissions S."/>
        </authorList>
    </citation>
    <scope>NUCLEOTIDE SEQUENCE [LARGE SCALE GENOMIC DNA]</scope>
    <source>
        <strain evidence="2">CGMCC 1.8913</strain>
    </source>
</reference>
<evidence type="ECO:0000313" key="2">
    <source>
        <dbReference type="Proteomes" id="UP000219356"/>
    </source>
</evidence>
<protein>
    <submittedName>
        <fullName evidence="1">Uncharacterized protein</fullName>
    </submittedName>
</protein>
<accession>A0A285NQ94</accession>
<dbReference type="RefSeq" id="WP_097040764.1">
    <property type="nucleotide sequence ID" value="NZ_OBEK01000002.1"/>
</dbReference>
<dbReference type="EMBL" id="OBEK01000002">
    <property type="protein sequence ID" value="SNZ10026.1"/>
    <property type="molecule type" value="Genomic_DNA"/>
</dbReference>
<organism evidence="1 2">
    <name type="scientific">Terribacillus aidingensis</name>
    <dbReference type="NCBI Taxonomy" id="586416"/>
    <lineage>
        <taxon>Bacteria</taxon>
        <taxon>Bacillati</taxon>
        <taxon>Bacillota</taxon>
        <taxon>Bacilli</taxon>
        <taxon>Bacillales</taxon>
        <taxon>Bacillaceae</taxon>
        <taxon>Terribacillus</taxon>
    </lineage>
</organism>
<name>A0A285NQ94_9BACI</name>
<dbReference type="SUPFAM" id="SSF159006">
    <property type="entry name" value="YopX-like"/>
    <property type="match status" value="1"/>
</dbReference>
<keyword evidence="2" id="KW-1185">Reference proteome</keyword>
<dbReference type="Proteomes" id="UP000219356">
    <property type="component" value="Unassembled WGS sequence"/>
</dbReference>
<dbReference type="AlphaFoldDB" id="A0A285NQ94"/>
<gene>
    <name evidence="1" type="ORF">SAMN05421503_1481</name>
</gene>
<proteinExistence type="predicted"/>